<feature type="transmembrane region" description="Helical" evidence="1">
    <location>
        <begin position="367"/>
        <end position="386"/>
    </location>
</feature>
<evidence type="ECO:0000256" key="1">
    <source>
        <dbReference type="SAM" id="Phobius"/>
    </source>
</evidence>
<feature type="transmembrane region" description="Helical" evidence="1">
    <location>
        <begin position="494"/>
        <end position="519"/>
    </location>
</feature>
<evidence type="ECO:0000313" key="2">
    <source>
        <dbReference type="EMBL" id="GIU66533.1"/>
    </source>
</evidence>
<feature type="transmembrane region" description="Helical" evidence="1">
    <location>
        <begin position="406"/>
        <end position="426"/>
    </location>
</feature>
<protein>
    <submittedName>
        <fullName evidence="2">Aminobenzoyl-glutamate transporter</fullName>
    </submittedName>
</protein>
<proteinExistence type="predicted"/>
<feature type="transmembrane region" description="Helical" evidence="1">
    <location>
        <begin position="35"/>
        <end position="55"/>
    </location>
</feature>
<dbReference type="RefSeq" id="WP_284359097.1">
    <property type="nucleotide sequence ID" value="NZ_BPFZ01000003.1"/>
</dbReference>
<reference evidence="2" key="2">
    <citation type="journal article" date="2023" name="ISME Commun">
        <title>Characterization of a bloom-associated alphaproteobacterial lineage, 'Candidatus Phycosocius': insights into freshwater algal-bacterial interactions.</title>
        <authorList>
            <person name="Tanabe Y."/>
            <person name="Yamaguchi H."/>
            <person name="Yoshida M."/>
            <person name="Kai A."/>
            <person name="Okazaki Y."/>
        </authorList>
    </citation>
    <scope>NUCLEOTIDE SEQUENCE</scope>
    <source>
        <strain evidence="2">BOTRYCO-1</strain>
    </source>
</reference>
<keyword evidence="3" id="KW-1185">Reference proteome</keyword>
<dbReference type="EMBL" id="BPFZ01000003">
    <property type="protein sequence ID" value="GIU66533.1"/>
    <property type="molecule type" value="Genomic_DNA"/>
</dbReference>
<reference evidence="2" key="1">
    <citation type="submission" date="2021-05" db="EMBL/GenBank/DDBJ databases">
        <authorList>
            <person name="Tanabe Y."/>
        </authorList>
    </citation>
    <scope>NUCLEOTIDE SEQUENCE</scope>
    <source>
        <strain evidence="2">BOTRYCO-1</strain>
    </source>
</reference>
<dbReference type="InterPro" id="IPR004697">
    <property type="entry name" value="AbgT"/>
</dbReference>
<gene>
    <name evidence="2" type="ORF">PsB1_0687</name>
</gene>
<feature type="transmembrane region" description="Helical" evidence="1">
    <location>
        <begin position="101"/>
        <end position="120"/>
    </location>
</feature>
<feature type="transmembrane region" description="Helical" evidence="1">
    <location>
        <begin position="230"/>
        <end position="248"/>
    </location>
</feature>
<dbReference type="Proteomes" id="UP001161064">
    <property type="component" value="Unassembled WGS sequence"/>
</dbReference>
<feature type="transmembrane region" description="Helical" evidence="1">
    <location>
        <begin position="324"/>
        <end position="346"/>
    </location>
</feature>
<keyword evidence="1" id="KW-1133">Transmembrane helix</keyword>
<name>A0ABQ4PU77_9PROT</name>
<feature type="transmembrane region" description="Helical" evidence="1">
    <location>
        <begin position="463"/>
        <end position="482"/>
    </location>
</feature>
<evidence type="ECO:0000313" key="3">
    <source>
        <dbReference type="Proteomes" id="UP001161064"/>
    </source>
</evidence>
<dbReference type="Pfam" id="PF03806">
    <property type="entry name" value="ABG_transport"/>
    <property type="match status" value="1"/>
</dbReference>
<keyword evidence="1" id="KW-0472">Membrane</keyword>
<dbReference type="PANTHER" id="PTHR30282">
    <property type="entry name" value="P-AMINOBENZOYL GLUTAMATE TRANSPORTER"/>
    <property type="match status" value="1"/>
</dbReference>
<accession>A0ABQ4PU77</accession>
<keyword evidence="1" id="KW-0812">Transmembrane</keyword>
<sequence>MTQATTPAKPVPAHQRGFLGWVERIGNLLPDPVMIFVWLIGFLMVLSVIGSVLGWSASLPFAGEKAPSGGELKDGILSFEATSLFTEENIKRLIVDMPRTLTGFAPLGMVLVVMLGAAVGERTGLFSALIRSSLRDLPRPYLTPVVCVIGMMSHHASDAGYVVFIPLSGLVYAAAGRHPLAGIAAAFAAVSGGFAGNITPGQLDVLLFGFTQEAARIIDPTWTMNPLGNWWFILAIVVLFTPIIWFITDRILEPRLGPWAGQPDQDLQAELAKSAVTADEKRGLLYAGLSALCVIIGFAALALWPGFTPLIDEAQKGTAQLQPFYQALIGGFSLLFLASGLAYGLTVKSIRSSGDVVNMMGQGVGSLAPYIVFAFFAAHFIAMFNWSNLGPIAAINGAEVLKAWSLPAPFLLVCVQAFSSLLDLFIGSASAKWSAMAPVVVPMFMLLGISPEMTTAAYRMGDSYTNIATPLMSYFPLVLAFCRRWDKDVGVGTLLSLMLPFALAFMVSGMALTAAWVFFDWPLGPGASVHYSLPGAQ</sequence>
<feature type="transmembrane region" description="Helical" evidence="1">
    <location>
        <begin position="283"/>
        <end position="304"/>
    </location>
</feature>
<dbReference type="PANTHER" id="PTHR30282:SF0">
    <property type="entry name" value="P-AMINOBENZOYL-GLUTAMATE TRANSPORT PROTEIN"/>
    <property type="match status" value="1"/>
</dbReference>
<feature type="transmembrane region" description="Helical" evidence="1">
    <location>
        <begin position="179"/>
        <end position="198"/>
    </location>
</feature>
<organism evidence="2 3">
    <name type="scientific">Candidatus Phycosocius spiralis</name>
    <dbReference type="NCBI Taxonomy" id="2815099"/>
    <lineage>
        <taxon>Bacteria</taxon>
        <taxon>Pseudomonadati</taxon>
        <taxon>Pseudomonadota</taxon>
        <taxon>Alphaproteobacteria</taxon>
        <taxon>Caulobacterales</taxon>
        <taxon>Caulobacterales incertae sedis</taxon>
        <taxon>Candidatus Phycosocius</taxon>
    </lineage>
</organism>
<comment type="caution">
    <text evidence="2">The sequence shown here is derived from an EMBL/GenBank/DDBJ whole genome shotgun (WGS) entry which is preliminary data.</text>
</comment>
<feature type="transmembrane region" description="Helical" evidence="1">
    <location>
        <begin position="433"/>
        <end position="451"/>
    </location>
</feature>